<dbReference type="Proteomes" id="UP000283087">
    <property type="component" value="Unassembled WGS sequence"/>
</dbReference>
<evidence type="ECO:0000259" key="2">
    <source>
        <dbReference type="Pfam" id="PF13202"/>
    </source>
</evidence>
<feature type="chain" id="PRO_5019489809" evidence="1">
    <location>
        <begin position="21"/>
        <end position="74"/>
    </location>
</feature>
<dbReference type="Gene3D" id="1.10.238.10">
    <property type="entry name" value="EF-hand"/>
    <property type="match status" value="1"/>
</dbReference>
<reference evidence="3 4" key="1">
    <citation type="submission" date="2018-11" db="EMBL/GenBank/DDBJ databases">
        <title>The draft genome sequence of Amphritea opalescens ANRC-JH13T.</title>
        <authorList>
            <person name="Fang Z."/>
            <person name="Zhang Y."/>
            <person name="Han X."/>
        </authorList>
    </citation>
    <scope>NUCLEOTIDE SEQUENCE [LARGE SCALE GENOMIC DNA]</scope>
    <source>
        <strain evidence="3 4">ANRC-JH13</strain>
    </source>
</reference>
<dbReference type="Pfam" id="PF13202">
    <property type="entry name" value="EF-hand_5"/>
    <property type="match status" value="2"/>
</dbReference>
<dbReference type="SUPFAM" id="SSF47473">
    <property type="entry name" value="EF-hand"/>
    <property type="match status" value="1"/>
</dbReference>
<organism evidence="3 4">
    <name type="scientific">Amphritea opalescens</name>
    <dbReference type="NCBI Taxonomy" id="2490544"/>
    <lineage>
        <taxon>Bacteria</taxon>
        <taxon>Pseudomonadati</taxon>
        <taxon>Pseudomonadota</taxon>
        <taxon>Gammaproteobacteria</taxon>
        <taxon>Oceanospirillales</taxon>
        <taxon>Oceanospirillaceae</taxon>
        <taxon>Amphritea</taxon>
    </lineage>
</organism>
<evidence type="ECO:0000313" key="4">
    <source>
        <dbReference type="Proteomes" id="UP000283087"/>
    </source>
</evidence>
<evidence type="ECO:0000256" key="1">
    <source>
        <dbReference type="SAM" id="SignalP"/>
    </source>
</evidence>
<feature type="signal peptide" evidence="1">
    <location>
        <begin position="1"/>
        <end position="20"/>
    </location>
</feature>
<proteinExistence type="predicted"/>
<dbReference type="GO" id="GO:0005509">
    <property type="term" value="F:calcium ion binding"/>
    <property type="evidence" value="ECO:0007669"/>
    <property type="project" value="InterPro"/>
</dbReference>
<keyword evidence="1" id="KW-0732">Signal</keyword>
<accession>A0A430KLX4</accession>
<keyword evidence="4" id="KW-1185">Reference proteome</keyword>
<dbReference type="InterPro" id="IPR011992">
    <property type="entry name" value="EF-hand-dom_pair"/>
</dbReference>
<dbReference type="AlphaFoldDB" id="A0A430KLX4"/>
<dbReference type="EMBL" id="RQXW01000022">
    <property type="protein sequence ID" value="RTE64481.1"/>
    <property type="molecule type" value="Genomic_DNA"/>
</dbReference>
<dbReference type="InterPro" id="IPR002048">
    <property type="entry name" value="EF_hand_dom"/>
</dbReference>
<gene>
    <name evidence="3" type="ORF">EH243_17225</name>
</gene>
<dbReference type="OrthoDB" id="6025648at2"/>
<dbReference type="InterPro" id="IPR018247">
    <property type="entry name" value="EF_Hand_1_Ca_BS"/>
</dbReference>
<evidence type="ECO:0000313" key="3">
    <source>
        <dbReference type="EMBL" id="RTE64481.1"/>
    </source>
</evidence>
<dbReference type="PROSITE" id="PS00018">
    <property type="entry name" value="EF_HAND_1"/>
    <property type="match status" value="1"/>
</dbReference>
<feature type="domain" description="EF-hand" evidence="2">
    <location>
        <begin position="26"/>
        <end position="41"/>
    </location>
</feature>
<dbReference type="RefSeq" id="WP_126159937.1">
    <property type="nucleotide sequence ID" value="NZ_RQXW01000022.1"/>
</dbReference>
<name>A0A430KLX4_9GAMM</name>
<protein>
    <submittedName>
        <fullName evidence="3">Calmodulin</fullName>
    </submittedName>
</protein>
<comment type="caution">
    <text evidence="3">The sequence shown here is derived from an EMBL/GenBank/DDBJ whole genome shotgun (WGS) entry which is preliminary data.</text>
</comment>
<sequence length="74" mass="7842">MNIKTLCAIALTSVSAAAFAVDKPEFNLVDLNADGFVSQEEAQNAEGLAEVFEAADMNKDGQLDTAEYTEITLG</sequence>
<feature type="domain" description="EF-hand" evidence="2">
    <location>
        <begin position="48"/>
        <end position="69"/>
    </location>
</feature>